<keyword evidence="3" id="KW-1185">Reference proteome</keyword>
<reference evidence="2 3" key="1">
    <citation type="submission" date="2014-11" db="EMBL/GenBank/DDBJ databases">
        <title>Genome sequence of Pseudomonas tuomuerensis JCM 14085.</title>
        <authorList>
            <person name="Shin S.-K."/>
            <person name="Yi H."/>
        </authorList>
    </citation>
    <scope>NUCLEOTIDE SEQUENCE [LARGE SCALE GENOMIC DNA]</scope>
    <source>
        <strain evidence="2 3">JCM 14085</strain>
    </source>
</reference>
<sequence length="76" mass="8066">MATGDPHHAQHTPTQAEPSPAEESRENEEPGVAPGRVGDLRHQGERLHDKASDVGQGTPGRGEKPEDEQSGQPPQA</sequence>
<proteinExistence type="predicted"/>
<dbReference type="AlphaFoldDB" id="A0A0B3C402"/>
<evidence type="ECO:0000313" key="2">
    <source>
        <dbReference type="EMBL" id="KHO66262.1"/>
    </source>
</evidence>
<dbReference type="Proteomes" id="UP000030980">
    <property type="component" value="Unassembled WGS sequence"/>
</dbReference>
<evidence type="ECO:0000256" key="1">
    <source>
        <dbReference type="SAM" id="MobiDB-lite"/>
    </source>
</evidence>
<comment type="caution">
    <text evidence="2">The sequence shown here is derived from an EMBL/GenBank/DDBJ whole genome shotgun (WGS) entry which is preliminary data.</text>
</comment>
<accession>A0A0B3C402</accession>
<feature type="compositionally biased region" description="Basic and acidic residues" evidence="1">
    <location>
        <begin position="38"/>
        <end position="52"/>
    </location>
</feature>
<name>A0A0B3C402_9PSED</name>
<evidence type="ECO:0000313" key="3">
    <source>
        <dbReference type="Proteomes" id="UP000030980"/>
    </source>
</evidence>
<dbReference type="RefSeq" id="WP_039605724.1">
    <property type="nucleotide sequence ID" value="NZ_FMUP01000007.1"/>
</dbReference>
<dbReference type="STRING" id="706570.PT85_01405"/>
<feature type="region of interest" description="Disordered" evidence="1">
    <location>
        <begin position="1"/>
        <end position="76"/>
    </location>
</feature>
<organism evidence="2 3">
    <name type="scientific">Pseudomonas flexibilis</name>
    <dbReference type="NCBI Taxonomy" id="706570"/>
    <lineage>
        <taxon>Bacteria</taxon>
        <taxon>Pseudomonadati</taxon>
        <taxon>Pseudomonadota</taxon>
        <taxon>Gammaproteobacteria</taxon>
        <taxon>Pseudomonadales</taxon>
        <taxon>Pseudomonadaceae</taxon>
        <taxon>Pseudomonas</taxon>
    </lineage>
</organism>
<protein>
    <submittedName>
        <fullName evidence="2">Uncharacterized protein</fullName>
    </submittedName>
</protein>
<gene>
    <name evidence="2" type="ORF">PT85_01405</name>
</gene>
<dbReference type="EMBL" id="JTAK01000001">
    <property type="protein sequence ID" value="KHO66262.1"/>
    <property type="molecule type" value="Genomic_DNA"/>
</dbReference>